<dbReference type="Gene3D" id="2.40.30.60">
    <property type="entry name" value="RimM"/>
    <property type="match status" value="1"/>
</dbReference>
<feature type="region of interest" description="Disordered" evidence="5">
    <location>
        <begin position="150"/>
        <end position="181"/>
    </location>
</feature>
<dbReference type="GO" id="GO:0043022">
    <property type="term" value="F:ribosome binding"/>
    <property type="evidence" value="ECO:0007669"/>
    <property type="project" value="InterPro"/>
</dbReference>
<evidence type="ECO:0000313" key="8">
    <source>
        <dbReference type="EMBL" id="CEM41319.1"/>
    </source>
</evidence>
<sequence>MFRWIFPVSTLLTVASGSAGGSFDNYNRAAFVSVLPLARRHLLPSPTTRLRESTETGSVDEGRDVLTDTKYYKRSKFSKVGRKRNGTKKSPEERERELYSTDERLEFRRKLRAEIEAEEELERQSAPCATLPSLLERVATAAKAQIKDGSEGALLMNPPETQGEEHQRRGDREGLSSPRPSFFDLENAPAYGFVHVADVLGSHSLAGKVKVKSYSDFPKERFETEHVAFLLPRRTKWPIPVLVREGGAGPRNSFLLKVEGVTTKEEAAMLQGCALLAGTQEKPSSLKKDDVLIRDFFNATVVLAEDPSIEIGRVVGYLDGDEMCSVESAKEISHDSLEIALHPFFDAALLDPMPSDADERNAAVMQAAAEEEGGGEKEEQKEGEEESSKDAEDIRQREETKALLASLEIPDKAGEDRSMRATSEVDLWECEGCGALFKDTESASSHEAQCKFEDEKRRKIKSVLEAGEFEQERKQIKKRERRRQWKLRRREKKMLKMEKETGEADGSFESRLRLLSSQAAAEEGDGYSGVSTVDDTGVEREVRTVEEGGGEGDEGQENGQENADIDAFVASLQKRGRFSEEEEENGEGEEEEEELSEKGDEAEKSFSEEEEEGDELDEDEDEEEEEENVEGMEFLMDEDEEDDEMDFDWKEAGLLGEEEGNEMEFSDNPLRLSEESFAPFAGTGLDDLDSFSAEETLDDEEGGARLSVFEAFLNAGGKGTAQLLTEAEREAALGGLEEEEEEEGEGATSLDDEDRKQKEEEIQIEEDADVATLLRKGAQWGDVMDDRDLQKLEQSLSVLVDGVEPMWQKKRRWKRLLRKKAAQLMSNEDTDETETEREESFEGKEEEEREEETKIEEETGEQGVTEGEDSETGEGSRTLAVSLGLTEEDRGRFTDGSYAFEPWALRFVVPFDTPNIIDDFHNDTHLLKLKRFNVNPINFAQPPDKKHLERLVKRARPDSFASEKEGLGEASALEEIRGERDEGEEFAEENGEARLERDVGLEVGATQDAGELSLRDPDFV</sequence>
<dbReference type="PANTHER" id="PTHR33692:SF1">
    <property type="entry name" value="RIBOSOME MATURATION FACTOR RIMM"/>
    <property type="match status" value="1"/>
</dbReference>
<dbReference type="VEuPathDB" id="CryptoDB:Cvel_25951"/>
<dbReference type="AlphaFoldDB" id="A0A0G4HBX7"/>
<feature type="compositionally biased region" description="Basic and acidic residues" evidence="5">
    <location>
        <begin position="374"/>
        <end position="396"/>
    </location>
</feature>
<feature type="compositionally biased region" description="Acidic residues" evidence="5">
    <location>
        <begin position="844"/>
        <end position="872"/>
    </location>
</feature>
<proteinExistence type="predicted"/>
<dbReference type="Pfam" id="PF01782">
    <property type="entry name" value="RimM"/>
    <property type="match status" value="1"/>
</dbReference>
<accession>A0A0G4HBX7</accession>
<feature type="compositionally biased region" description="Acidic residues" evidence="5">
    <location>
        <begin position="736"/>
        <end position="745"/>
    </location>
</feature>
<keyword evidence="1" id="KW-0963">Cytoplasm</keyword>
<evidence type="ECO:0000256" key="2">
    <source>
        <dbReference type="ARBA" id="ARBA00022517"/>
    </source>
</evidence>
<feature type="compositionally biased region" description="Acidic residues" evidence="5">
    <location>
        <begin position="981"/>
        <end position="990"/>
    </location>
</feature>
<feature type="compositionally biased region" description="Acidic residues" evidence="5">
    <location>
        <begin position="608"/>
        <end position="646"/>
    </location>
</feature>
<dbReference type="InterPro" id="IPR036976">
    <property type="entry name" value="RimM_N_sf"/>
</dbReference>
<evidence type="ECO:0000256" key="6">
    <source>
        <dbReference type="SAM" id="SignalP"/>
    </source>
</evidence>
<evidence type="ECO:0000256" key="5">
    <source>
        <dbReference type="SAM" id="MobiDB-lite"/>
    </source>
</evidence>
<feature type="region of interest" description="Disordered" evidence="5">
    <location>
        <begin position="732"/>
        <end position="764"/>
    </location>
</feature>
<gene>
    <name evidence="8" type="ORF">Cvel_25951</name>
</gene>
<dbReference type="SUPFAM" id="SSF50447">
    <property type="entry name" value="Translation proteins"/>
    <property type="match status" value="1"/>
</dbReference>
<organism evidence="8">
    <name type="scientific">Chromera velia CCMP2878</name>
    <dbReference type="NCBI Taxonomy" id="1169474"/>
    <lineage>
        <taxon>Eukaryota</taxon>
        <taxon>Sar</taxon>
        <taxon>Alveolata</taxon>
        <taxon>Colpodellida</taxon>
        <taxon>Chromeraceae</taxon>
        <taxon>Chromera</taxon>
    </lineage>
</organism>
<dbReference type="InterPro" id="IPR002676">
    <property type="entry name" value="RimM_N"/>
</dbReference>
<protein>
    <recommendedName>
        <fullName evidence="7">RimM N-terminal domain-containing protein</fullName>
    </recommendedName>
</protein>
<evidence type="ECO:0000259" key="7">
    <source>
        <dbReference type="Pfam" id="PF01782"/>
    </source>
</evidence>
<feature type="compositionally biased region" description="Basic and acidic residues" evidence="5">
    <location>
        <begin position="991"/>
        <end position="1000"/>
    </location>
</feature>
<dbReference type="GO" id="GO:0006364">
    <property type="term" value="P:rRNA processing"/>
    <property type="evidence" value="ECO:0007669"/>
    <property type="project" value="UniProtKB-KW"/>
</dbReference>
<feature type="region of interest" description="Disordered" evidence="5">
    <location>
        <begin position="959"/>
        <end position="1020"/>
    </location>
</feature>
<dbReference type="PANTHER" id="PTHR33692">
    <property type="entry name" value="RIBOSOME MATURATION FACTOR RIMM"/>
    <property type="match status" value="1"/>
</dbReference>
<feature type="compositionally biased region" description="Acidic residues" evidence="5">
    <location>
        <begin position="828"/>
        <end position="837"/>
    </location>
</feature>
<feature type="domain" description="RimM N-terminal" evidence="7">
    <location>
        <begin position="196"/>
        <end position="277"/>
    </location>
</feature>
<reference evidence="8" key="1">
    <citation type="submission" date="2014-11" db="EMBL/GenBank/DDBJ databases">
        <authorList>
            <person name="Otto D Thomas"/>
            <person name="Naeem Raeece"/>
        </authorList>
    </citation>
    <scope>NUCLEOTIDE SEQUENCE</scope>
</reference>
<feature type="compositionally biased region" description="Basic and acidic residues" evidence="5">
    <location>
        <begin position="537"/>
        <end position="546"/>
    </location>
</feature>
<dbReference type="EMBL" id="CDMZ01002210">
    <property type="protein sequence ID" value="CEM41319.1"/>
    <property type="molecule type" value="Genomic_DNA"/>
</dbReference>
<feature type="chain" id="PRO_5005191647" description="RimM N-terminal domain-containing protein" evidence="6">
    <location>
        <begin position="21"/>
        <end position="1020"/>
    </location>
</feature>
<keyword evidence="3" id="KW-0698">rRNA processing</keyword>
<feature type="signal peptide" evidence="6">
    <location>
        <begin position="1"/>
        <end position="20"/>
    </location>
</feature>
<evidence type="ECO:0000256" key="3">
    <source>
        <dbReference type="ARBA" id="ARBA00022552"/>
    </source>
</evidence>
<evidence type="ECO:0000256" key="1">
    <source>
        <dbReference type="ARBA" id="ARBA00022490"/>
    </source>
</evidence>
<dbReference type="InterPro" id="IPR009000">
    <property type="entry name" value="Transl_B-barrel_sf"/>
</dbReference>
<keyword evidence="4" id="KW-0143">Chaperone</keyword>
<feature type="compositionally biased region" description="Basic and acidic residues" evidence="5">
    <location>
        <begin position="596"/>
        <end position="607"/>
    </location>
</feature>
<feature type="compositionally biased region" description="Acidic residues" evidence="5">
    <location>
        <begin position="580"/>
        <end position="595"/>
    </location>
</feature>
<dbReference type="InterPro" id="IPR011961">
    <property type="entry name" value="RimM"/>
</dbReference>
<feature type="region of interest" description="Disordered" evidence="5">
    <location>
        <begin position="358"/>
        <end position="396"/>
    </location>
</feature>
<feature type="compositionally biased region" description="Basic and acidic residues" evidence="5">
    <location>
        <begin position="163"/>
        <end position="174"/>
    </location>
</feature>
<keyword evidence="2" id="KW-0690">Ribosome biogenesis</keyword>
<name>A0A0G4HBX7_9ALVE</name>
<feature type="region of interest" description="Disordered" evidence="5">
    <location>
        <begin position="823"/>
        <end position="877"/>
    </location>
</feature>
<evidence type="ECO:0000256" key="4">
    <source>
        <dbReference type="ARBA" id="ARBA00023186"/>
    </source>
</evidence>
<feature type="region of interest" description="Disordered" evidence="5">
    <location>
        <begin position="515"/>
        <end position="648"/>
    </location>
</feature>
<dbReference type="GO" id="GO:0005840">
    <property type="term" value="C:ribosome"/>
    <property type="evidence" value="ECO:0007669"/>
    <property type="project" value="InterPro"/>
</dbReference>
<keyword evidence="6" id="KW-0732">Signal</keyword>